<feature type="domain" description="ANKLE2 third alpha/beta" evidence="7">
    <location>
        <begin position="697"/>
        <end position="776"/>
    </location>
</feature>
<feature type="compositionally biased region" description="Basic and acidic residues" evidence="6">
    <location>
        <begin position="1259"/>
        <end position="1273"/>
    </location>
</feature>
<evidence type="ECO:0000256" key="1">
    <source>
        <dbReference type="ARBA" id="ARBA00007597"/>
    </source>
</evidence>
<comment type="similarity">
    <text evidence="1">Belongs to the ANKLE2 family.</text>
</comment>
<dbReference type="Pfam" id="PF24567">
    <property type="entry name" value="ANKLE2_3rd"/>
    <property type="match status" value="1"/>
</dbReference>
<dbReference type="FunCoup" id="A0A212EWU2">
    <property type="interactions" value="2438"/>
</dbReference>
<evidence type="ECO:0000256" key="2">
    <source>
        <dbReference type="ARBA" id="ARBA00022618"/>
    </source>
</evidence>
<evidence type="ECO:0000256" key="4">
    <source>
        <dbReference type="ARBA" id="ARBA00023306"/>
    </source>
</evidence>
<accession>A0A212EWU2</accession>
<dbReference type="Pfam" id="PF00400">
    <property type="entry name" value="WD40"/>
    <property type="match status" value="3"/>
</dbReference>
<organism evidence="8 9">
    <name type="scientific">Danaus plexippus plexippus</name>
    <dbReference type="NCBI Taxonomy" id="278856"/>
    <lineage>
        <taxon>Eukaryota</taxon>
        <taxon>Metazoa</taxon>
        <taxon>Ecdysozoa</taxon>
        <taxon>Arthropoda</taxon>
        <taxon>Hexapoda</taxon>
        <taxon>Insecta</taxon>
        <taxon>Pterygota</taxon>
        <taxon>Neoptera</taxon>
        <taxon>Endopterygota</taxon>
        <taxon>Lepidoptera</taxon>
        <taxon>Glossata</taxon>
        <taxon>Ditrysia</taxon>
        <taxon>Papilionoidea</taxon>
        <taxon>Nymphalidae</taxon>
        <taxon>Danainae</taxon>
        <taxon>Danaini</taxon>
        <taxon>Danaina</taxon>
        <taxon>Danaus</taxon>
        <taxon>Danaus</taxon>
    </lineage>
</organism>
<feature type="compositionally biased region" description="Polar residues" evidence="6">
    <location>
        <begin position="1240"/>
        <end position="1255"/>
    </location>
</feature>
<dbReference type="InterPro" id="IPR056237">
    <property type="entry name" value="ANKLE2_3rd"/>
</dbReference>
<dbReference type="eggNOG" id="KOG0646">
    <property type="taxonomic scope" value="Eukaryota"/>
</dbReference>
<gene>
    <name evidence="8" type="ORF">KGM_205968</name>
</gene>
<evidence type="ECO:0000313" key="8">
    <source>
        <dbReference type="EMBL" id="OWR45959.1"/>
    </source>
</evidence>
<evidence type="ECO:0000259" key="7">
    <source>
        <dbReference type="Pfam" id="PF24567"/>
    </source>
</evidence>
<proteinExistence type="inferred from homology"/>
<dbReference type="Gene3D" id="2.130.10.10">
    <property type="entry name" value="YVTN repeat-like/Quinoprotein amine dehydrogenase"/>
    <property type="match status" value="2"/>
</dbReference>
<evidence type="ECO:0000256" key="3">
    <source>
        <dbReference type="ARBA" id="ARBA00023043"/>
    </source>
</evidence>
<dbReference type="Proteomes" id="UP000007151">
    <property type="component" value="Unassembled WGS sequence"/>
</dbReference>
<dbReference type="Gene3D" id="1.25.40.20">
    <property type="entry name" value="Ankyrin repeat-containing domain"/>
    <property type="match status" value="1"/>
</dbReference>
<keyword evidence="9" id="KW-1185">Reference proteome</keyword>
<dbReference type="InterPro" id="IPR002110">
    <property type="entry name" value="Ankyrin_rpt"/>
</dbReference>
<protein>
    <submittedName>
        <fullName evidence="8">WD repeat protein 18</fullName>
    </submittedName>
</protein>
<dbReference type="GO" id="GO:0051721">
    <property type="term" value="F:protein phosphatase 2A binding"/>
    <property type="evidence" value="ECO:0007669"/>
    <property type="project" value="TreeGrafter"/>
</dbReference>
<dbReference type="SMART" id="SM00320">
    <property type="entry name" value="WD40"/>
    <property type="match status" value="5"/>
</dbReference>
<feature type="repeat" description="WD" evidence="5">
    <location>
        <begin position="274"/>
        <end position="315"/>
    </location>
</feature>
<evidence type="ECO:0000256" key="5">
    <source>
        <dbReference type="PROSITE-ProRule" id="PRU00221"/>
    </source>
</evidence>
<evidence type="ECO:0000313" key="9">
    <source>
        <dbReference type="Proteomes" id="UP000007151"/>
    </source>
</evidence>
<dbReference type="InterPro" id="IPR036770">
    <property type="entry name" value="Ankyrin_rpt-contain_sf"/>
</dbReference>
<dbReference type="SMART" id="SM00248">
    <property type="entry name" value="ANK"/>
    <property type="match status" value="2"/>
</dbReference>
<evidence type="ECO:0000256" key="6">
    <source>
        <dbReference type="SAM" id="MobiDB-lite"/>
    </source>
</evidence>
<feature type="region of interest" description="Disordered" evidence="6">
    <location>
        <begin position="1240"/>
        <end position="1273"/>
    </location>
</feature>
<keyword evidence="4" id="KW-0131">Cell cycle</keyword>
<dbReference type="PROSITE" id="PS50082">
    <property type="entry name" value="WD_REPEATS_2"/>
    <property type="match status" value="2"/>
</dbReference>
<dbReference type="GO" id="GO:0005783">
    <property type="term" value="C:endoplasmic reticulum"/>
    <property type="evidence" value="ECO:0007669"/>
    <property type="project" value="TreeGrafter"/>
</dbReference>
<dbReference type="KEGG" id="dpl:KGM_205968"/>
<keyword evidence="3" id="KW-0040">ANK repeat</keyword>
<feature type="repeat" description="WD" evidence="5">
    <location>
        <begin position="119"/>
        <end position="160"/>
    </location>
</feature>
<dbReference type="InParanoid" id="A0A212EWU2"/>
<dbReference type="STRING" id="278856.A0A212EWU2"/>
<reference evidence="8 9" key="1">
    <citation type="journal article" date="2011" name="Cell">
        <title>The monarch butterfly genome yields insights into long-distance migration.</title>
        <authorList>
            <person name="Zhan S."/>
            <person name="Merlin C."/>
            <person name="Boore J.L."/>
            <person name="Reppert S.M."/>
        </authorList>
    </citation>
    <scope>NUCLEOTIDE SEQUENCE [LARGE SCALE GENOMIC DNA]</scope>
    <source>
        <strain evidence="8">F-2</strain>
    </source>
</reference>
<dbReference type="PROSITE" id="PS50294">
    <property type="entry name" value="WD_REPEATS_REGION"/>
    <property type="match status" value="2"/>
</dbReference>
<name>A0A212EWU2_DANPL</name>
<dbReference type="InterPro" id="IPR001680">
    <property type="entry name" value="WD40_rpt"/>
</dbReference>
<dbReference type="InterPro" id="IPR015943">
    <property type="entry name" value="WD40/YVTN_repeat-like_dom_sf"/>
</dbReference>
<dbReference type="PANTHER" id="PTHR12349">
    <property type="entry name" value="ANKYRIN REPEAT AND LEM DOMAIN-CONTAINING PROTEIN 2"/>
    <property type="match status" value="1"/>
</dbReference>
<dbReference type="SUPFAM" id="SSF50978">
    <property type="entry name" value="WD40 repeat-like"/>
    <property type="match status" value="1"/>
</dbReference>
<dbReference type="EMBL" id="AGBW02011894">
    <property type="protein sequence ID" value="OWR45959.1"/>
    <property type="molecule type" value="Genomic_DNA"/>
</dbReference>
<dbReference type="PANTHER" id="PTHR12349:SF4">
    <property type="entry name" value="ANKYRIN REPEAT AND LEM DOMAIN-CONTAINING PROTEIN 2"/>
    <property type="match status" value="1"/>
</dbReference>
<comment type="caution">
    <text evidence="8">The sequence shown here is derived from an EMBL/GenBank/DDBJ whole genome shotgun (WGS) entry which is preliminary data.</text>
</comment>
<dbReference type="SUPFAM" id="SSF48403">
    <property type="entry name" value="Ankyrin repeat"/>
    <property type="match status" value="1"/>
</dbReference>
<dbReference type="GO" id="GO:0051301">
    <property type="term" value="P:cell division"/>
    <property type="evidence" value="ECO:0007669"/>
    <property type="project" value="UniProtKB-KW"/>
</dbReference>
<keyword evidence="5" id="KW-0853">WD repeat</keyword>
<dbReference type="InterPro" id="IPR036322">
    <property type="entry name" value="WD40_repeat_dom_sf"/>
</dbReference>
<feature type="compositionally biased region" description="Acidic residues" evidence="6">
    <location>
        <begin position="1155"/>
        <end position="1170"/>
    </location>
</feature>
<sequence>MSNLLEVLVTCDSNNTLWTSSIWDPNTGTNLMAYKGGGTSEKGTLNFIGKDYIASVEKTKPILHVWPLNSHQTVQGMRFILPGKASALAISHDGTYCVAGIEDKIYLWQIASGSLLTIINRHYQKVNLLKFTSDSRFFVSAAEDGMVMVWSLATVAANAEVELVTQAIAGQHDPVYIFSDHSLPVIDMCISKLGLHGRLFTVSSDRTCKIYDLTSGEMLLNLVFDEPLSSITLDVLELNIFVGSTEGKIFEIGLQKQHTNRDVLVNGNDTSQIFSGHSKAVTCLSVSLNGEILMSGGNDEQVILWHIRSKQPVRTIKHKGPITNAFFTQNFAAIYDQDFSPSVVLHSLERSLENNSDEINEVEVLISEKTNFWPEYIESNIDVDPKDLELEVRQNEEFLKKELEKIKLINANLYNLPGEMSKAALIPECKKDIGGVKEDICVPANEKKEGAISLYRRLLRLDTFSKRNTLDSPTEIEPQATYYGVYIPCEIKKGPDEETIHVYTDKLEALELFRRYKSARFKAFRNRQDAMSFALRGAEPIDNHEGNGNSIMGEKPYPFKAPSPQDMVTLRKAIEAGKVTVVRDRIWDNPRYLVSSGSTPAIVQEGSRYNALHIAAKALNAEICNLILTTVGNPAFVQTLYGMETDYESCKEFATILLDRYLNTPDKAMNETPLHFAAKFGGDEVVDVLTSFPQCNKMAKNKYGEMAKDDLNPDPLSPRYEIFAFAGPMDSQSAEGFRRRWKTPPRGGFRLKDISKGLEAVGRNLAEEMQIGWKEYWAFLDTFTDLRSKEGLDLLESYLKTKYETAFSLAYNDSVNTNHELSMSRISLGNLSHNSQLDTALSPISELCVAMKTCRITDEASNWRRCDRTRRVAPPRTHPNGDSPQPINQRVSQLLCIERTCQVFAKRIADALVFSITAEPEVAGESLKSEAKHLQHTIHTYMGDERFKEINFALIHSRLAQLVVFNLTQKTKDADDMNYLIDVLGDLRCLDEDVCSSDSERKPIAYRNNRGKDKHATDGHVRCVSGFICDELADTARSKPPAGSDVECVEIWKMAAGCSCSWQIDVFERSGKRNSFRKNRSNLSTSPKNDSFIRRLTYDYDIGDGKLQNSEVQKPLSVNSPAGDNLYTLDVAKCQVVEAEISDDESVASCQSDSDAYETAENDSDDDMQDASDRAVTEPFIYGEEPSKMDRLVYDAISSCEITADEYPSVYRWRHCVALYPKTERESWRATTNLDESVSSMSWTVGESPRTSRPRCSTPHKDRDIRDTRDSHADKTLPLQVSNWLRVTGPNSPRSALVSKNVNQNVSFGF</sequence>
<feature type="region of interest" description="Disordered" evidence="6">
    <location>
        <begin position="1145"/>
        <end position="1171"/>
    </location>
</feature>
<keyword evidence="2" id="KW-0132">Cell division</keyword>